<gene>
    <name evidence="1" type="ORF">D5086_030811</name>
</gene>
<name>A0ACC4APS8_POPAL</name>
<dbReference type="Proteomes" id="UP000309997">
    <property type="component" value="Unassembled WGS sequence"/>
</dbReference>
<dbReference type="EMBL" id="RCHU02000017">
    <property type="protein sequence ID" value="KAL3568160.1"/>
    <property type="molecule type" value="Genomic_DNA"/>
</dbReference>
<keyword evidence="2" id="KW-1185">Reference proteome</keyword>
<reference evidence="1 2" key="1">
    <citation type="journal article" date="2024" name="Plant Biotechnol. J.">
        <title>Genome and CRISPR/Cas9 system of a widespread forest tree (Populus alba) in the world.</title>
        <authorList>
            <person name="Liu Y.J."/>
            <person name="Jiang P.F."/>
            <person name="Han X.M."/>
            <person name="Li X.Y."/>
            <person name="Wang H.M."/>
            <person name="Wang Y.J."/>
            <person name="Wang X.X."/>
            <person name="Zeng Q.Y."/>
        </authorList>
    </citation>
    <scope>NUCLEOTIDE SEQUENCE [LARGE SCALE GENOMIC DNA]</scope>
    <source>
        <strain evidence="2">cv. PAL-ZL1</strain>
    </source>
</reference>
<organism evidence="1 2">
    <name type="scientific">Populus alba</name>
    <name type="common">White poplar</name>
    <dbReference type="NCBI Taxonomy" id="43335"/>
    <lineage>
        <taxon>Eukaryota</taxon>
        <taxon>Viridiplantae</taxon>
        <taxon>Streptophyta</taxon>
        <taxon>Embryophyta</taxon>
        <taxon>Tracheophyta</taxon>
        <taxon>Spermatophyta</taxon>
        <taxon>Magnoliopsida</taxon>
        <taxon>eudicotyledons</taxon>
        <taxon>Gunneridae</taxon>
        <taxon>Pentapetalae</taxon>
        <taxon>rosids</taxon>
        <taxon>fabids</taxon>
        <taxon>Malpighiales</taxon>
        <taxon>Salicaceae</taxon>
        <taxon>Saliceae</taxon>
        <taxon>Populus</taxon>
    </lineage>
</organism>
<proteinExistence type="predicted"/>
<evidence type="ECO:0000313" key="2">
    <source>
        <dbReference type="Proteomes" id="UP000309997"/>
    </source>
</evidence>
<evidence type="ECO:0000313" key="1">
    <source>
        <dbReference type="EMBL" id="KAL3568160.1"/>
    </source>
</evidence>
<protein>
    <submittedName>
        <fullName evidence="1">Uncharacterized protein</fullName>
    </submittedName>
</protein>
<comment type="caution">
    <text evidence="1">The sequence shown here is derived from an EMBL/GenBank/DDBJ whole genome shotgun (WGS) entry which is preliminary data.</text>
</comment>
<sequence length="215" mass="23432">MSVYDDNCYTVVVGSGMEDGNMQDQVNGNLSEDKICMPSSKQEEEAVKKKYGGIMPKKPPLISKDHERAFFDSADWALGKQGAEKPKGPLEALRPKLQVESWWMSLGVFSKGFLDKLQLELNESGNYLTMMRGRDLDNSACVPTEEIVSHLFSTPIIFGGHGILPDSKMKNRSSEPSLFSDSGRNPSTGAKETQPSLSSYADGGSAPSEDATANE</sequence>
<accession>A0ACC4APS8</accession>